<sequence length="532" mass="59099">MKFRNNIYRLLALGLLIAPIAFNSCSEDRMDEINFNPNNPLDVEAKFILADVIVSTAVRSVGGDLNTYLSAYVEHEAGSHNQLWNAEHREGEPQRASTFNNSWNSIYETIKNARIIVEKCSEGGSQEGNFSTLGVGQIMLAYNMAILTDMYGDVPFSEAFDPLGNKTPKIDKQEELYSQILALLDAAIDNIPKGDTHVTGNYTSHDLLFSGTFDVRNDRWIKLAYGLKARYTMRLLNITSNKTQALEDVIEFVDNSFASASEEAAFNVYDAQNLNPLFDFQWSRDALAASKSIADKMIERNDPRRNRNFTGGDWVQVDNMETGSDSYELLATNGGNAQIQAPPLTSTFVYSQTASTQLLSYHELLFLKAEAMQRLGRSTAVIEPVLKAAVTAAIINSEKSIETAFIAPAPAQYGGISETSPDITDADIDTYFEDEVKPLFQENSLKEIAVQKYLAFFGASGESTEMYNDIRRWKALGEDDLIELKNPNNASQFPLRLPYGSSETTTNPNVQAAYGNGAYVYTENVWWAGGTR</sequence>
<dbReference type="Pfam" id="PF12771">
    <property type="entry name" value="SusD-like_2"/>
    <property type="match status" value="1"/>
</dbReference>
<evidence type="ECO:0000313" key="3">
    <source>
        <dbReference type="Proteomes" id="UP000292855"/>
    </source>
</evidence>
<dbReference type="EMBL" id="SGIT01000004">
    <property type="protein sequence ID" value="RZF58433.1"/>
    <property type="molecule type" value="Genomic_DNA"/>
</dbReference>
<dbReference type="OrthoDB" id="9766256at2"/>
<name>A0A4Q6XG29_9SPHI</name>
<gene>
    <name evidence="2" type="ORF">EWE74_17645</name>
</gene>
<feature type="signal peptide" evidence="1">
    <location>
        <begin position="1"/>
        <end position="23"/>
    </location>
</feature>
<dbReference type="InterPro" id="IPR041662">
    <property type="entry name" value="SusD-like_2"/>
</dbReference>
<dbReference type="Gene3D" id="1.20.120.840">
    <property type="entry name" value="SusD-like, tetratrico peptide repeats domain"/>
    <property type="match status" value="1"/>
</dbReference>
<keyword evidence="3" id="KW-1185">Reference proteome</keyword>
<accession>A0A4Q6XG29</accession>
<dbReference type="InterPro" id="IPR011990">
    <property type="entry name" value="TPR-like_helical_dom_sf"/>
</dbReference>
<protein>
    <submittedName>
        <fullName evidence="2">SusD/RagB family nutrient-binding outer membrane lipoprotein</fullName>
    </submittedName>
</protein>
<organism evidence="2 3">
    <name type="scientific">Sphingobacterium corticibacterium</name>
    <dbReference type="NCBI Taxonomy" id="2484746"/>
    <lineage>
        <taxon>Bacteria</taxon>
        <taxon>Pseudomonadati</taxon>
        <taxon>Bacteroidota</taxon>
        <taxon>Sphingobacteriia</taxon>
        <taxon>Sphingobacteriales</taxon>
        <taxon>Sphingobacteriaceae</taxon>
        <taxon>Sphingobacterium</taxon>
    </lineage>
</organism>
<dbReference type="SUPFAM" id="SSF48452">
    <property type="entry name" value="TPR-like"/>
    <property type="match status" value="1"/>
</dbReference>
<feature type="chain" id="PRO_5020200148" evidence="1">
    <location>
        <begin position="24"/>
        <end position="532"/>
    </location>
</feature>
<reference evidence="2 3" key="1">
    <citation type="submission" date="2019-02" db="EMBL/GenBank/DDBJ databases">
        <authorList>
            <person name="Li Y."/>
        </authorList>
    </citation>
    <scope>NUCLEOTIDE SEQUENCE [LARGE SCALE GENOMIC DNA]</scope>
    <source>
        <strain evidence="2 3">30C10-4-7</strain>
    </source>
</reference>
<keyword evidence="2" id="KW-0449">Lipoprotein</keyword>
<dbReference type="RefSeq" id="WP_130142983.1">
    <property type="nucleotide sequence ID" value="NZ_SGIT01000004.1"/>
</dbReference>
<evidence type="ECO:0000313" key="2">
    <source>
        <dbReference type="EMBL" id="RZF58433.1"/>
    </source>
</evidence>
<comment type="caution">
    <text evidence="2">The sequence shown here is derived from an EMBL/GenBank/DDBJ whole genome shotgun (WGS) entry which is preliminary data.</text>
</comment>
<proteinExistence type="predicted"/>
<evidence type="ECO:0000256" key="1">
    <source>
        <dbReference type="SAM" id="SignalP"/>
    </source>
</evidence>
<dbReference type="Proteomes" id="UP000292855">
    <property type="component" value="Unassembled WGS sequence"/>
</dbReference>
<dbReference type="AlphaFoldDB" id="A0A4Q6XG29"/>
<keyword evidence="1" id="KW-0732">Signal</keyword>
<dbReference type="Gene3D" id="1.25.40.390">
    <property type="match status" value="2"/>
</dbReference>